<feature type="transmembrane region" description="Helical" evidence="1">
    <location>
        <begin position="103"/>
        <end position="123"/>
    </location>
</feature>
<protein>
    <submittedName>
        <fullName evidence="2">ECF transporter S component</fullName>
    </submittedName>
</protein>
<gene>
    <name evidence="2" type="ORF">ENJ89_07740</name>
</gene>
<keyword evidence="1" id="KW-0812">Transmembrane</keyword>
<dbReference type="GO" id="GO:0022857">
    <property type="term" value="F:transmembrane transporter activity"/>
    <property type="evidence" value="ECO:0007669"/>
    <property type="project" value="InterPro"/>
</dbReference>
<dbReference type="AlphaFoldDB" id="A0A7V5PPX2"/>
<keyword evidence="1" id="KW-1133">Transmembrane helix</keyword>
<organism evidence="2">
    <name type="scientific">Caldithrix abyssi</name>
    <dbReference type="NCBI Taxonomy" id="187145"/>
    <lineage>
        <taxon>Bacteria</taxon>
        <taxon>Pseudomonadati</taxon>
        <taxon>Calditrichota</taxon>
        <taxon>Calditrichia</taxon>
        <taxon>Calditrichales</taxon>
        <taxon>Calditrichaceae</taxon>
        <taxon>Caldithrix</taxon>
    </lineage>
</organism>
<feature type="transmembrane region" description="Helical" evidence="1">
    <location>
        <begin position="48"/>
        <end position="68"/>
    </location>
</feature>
<dbReference type="Gene3D" id="1.10.1760.20">
    <property type="match status" value="1"/>
</dbReference>
<dbReference type="Proteomes" id="UP000886124">
    <property type="component" value="Unassembled WGS sequence"/>
</dbReference>
<name>A0A7V5PPX2_CALAY</name>
<accession>A0A7V5PPX2</accession>
<comment type="caution">
    <text evidence="2">The sequence shown here is derived from an EMBL/GenBank/DDBJ whole genome shotgun (WGS) entry which is preliminary data.</text>
</comment>
<reference evidence="2" key="1">
    <citation type="journal article" date="2020" name="mSystems">
        <title>Genome- and Community-Level Interaction Insights into Carbon Utilization and Element Cycling Functions of Hydrothermarchaeota in Hydrothermal Sediment.</title>
        <authorList>
            <person name="Zhou Z."/>
            <person name="Liu Y."/>
            <person name="Xu W."/>
            <person name="Pan J."/>
            <person name="Luo Z.H."/>
            <person name="Li M."/>
        </authorList>
    </citation>
    <scope>NUCLEOTIDE SEQUENCE [LARGE SCALE GENOMIC DNA]</scope>
    <source>
        <strain evidence="2">HyVt-527</strain>
    </source>
</reference>
<proteinExistence type="predicted"/>
<dbReference type="Pfam" id="PF12822">
    <property type="entry name" value="ECF_trnsprt"/>
    <property type="match status" value="1"/>
</dbReference>
<evidence type="ECO:0000256" key="1">
    <source>
        <dbReference type="SAM" id="Phobius"/>
    </source>
</evidence>
<feature type="transmembrane region" description="Helical" evidence="1">
    <location>
        <begin position="74"/>
        <end position="96"/>
    </location>
</feature>
<feature type="transmembrane region" description="Helical" evidence="1">
    <location>
        <begin position="135"/>
        <end position="159"/>
    </location>
</feature>
<dbReference type="InterPro" id="IPR024529">
    <property type="entry name" value="ECF_trnsprt_substrate-spec"/>
</dbReference>
<dbReference type="EMBL" id="DROD01000501">
    <property type="protein sequence ID" value="HHJ53071.1"/>
    <property type="molecule type" value="Genomic_DNA"/>
</dbReference>
<evidence type="ECO:0000313" key="2">
    <source>
        <dbReference type="EMBL" id="HHJ53071.1"/>
    </source>
</evidence>
<keyword evidence="1" id="KW-0472">Membrane</keyword>
<sequence>MQESELKQIPLSALFIASGIVLPPVFHLAGLGATFLPMFLPVLLGGMVLTWRFALLTAVLTPLASWLLTGMPPVVPPVLPVMLVELSVAALLCSVIRVHLRKSVWLALVTAILADRLVLFLIVKVMAPLLGWNHPLFSISIVISGLPGNVLQLIIIPWVMKMIKSKFPQWYHLNNEQADWIAE</sequence>
<feature type="transmembrane region" description="Helical" evidence="1">
    <location>
        <begin position="12"/>
        <end position="36"/>
    </location>
</feature>